<keyword evidence="5" id="KW-1015">Disulfide bond</keyword>
<feature type="signal peptide" evidence="7">
    <location>
        <begin position="1"/>
        <end position="23"/>
    </location>
</feature>
<evidence type="ECO:0000256" key="3">
    <source>
        <dbReference type="ARBA" id="ARBA00022801"/>
    </source>
</evidence>
<sequence length="524" mass="58330">MSLLNCIKKISIILVVYFSYVNCEFHQRISNGIAVASGELPYQVSIQKDGQHHCGGSIIDEYHILTAAHCVVGRGNILNLKLQILSRTINQVFPAGEIRDVKLIIPHQSFVHESSGIYDIAILVLAVPIKIDSYQRPITVAPSTYNIKKDDVVLASGWGSPSSKHRPTQDLRKLETIIIDNEKCSQMVKINVHESFICTRKAPGYNICQGDSGGPLVHNGLLVGIASQSACNGDDPDMFTKVSYYNSWINDVVTKYPLGHGYVPKKIHNGMIAKTGEIPHQVSIQREGHHHCGGSIIDEYHILTAAHCVVEEDGQQTQGLKVLSRTINSVTGMNGQLRDIKLVISHKHFNYSRYENDIAILLLDVPISFDENQNIIKFSGASFDMKLKPGDIVIASGWGETENKQLSELLKTVKTHVISNDKCLQLDPRTKSRNFICTHSPHRNCGVSFVSFILRLKYLFKIILLIRILYLFVTQGDSGGPLVYEGVLVGIAARSWCNGIAPDIFTRISKYNEWIYQVLAAFPN</sequence>
<dbReference type="Proteomes" id="UP000639338">
    <property type="component" value="Unassembled WGS sequence"/>
</dbReference>
<evidence type="ECO:0000256" key="5">
    <source>
        <dbReference type="ARBA" id="ARBA00023157"/>
    </source>
</evidence>
<dbReference type="SUPFAM" id="SSF50494">
    <property type="entry name" value="Trypsin-like serine proteases"/>
    <property type="match status" value="2"/>
</dbReference>
<dbReference type="InterPro" id="IPR018114">
    <property type="entry name" value="TRYPSIN_HIS"/>
</dbReference>
<keyword evidence="10" id="KW-1185">Reference proteome</keyword>
<evidence type="ECO:0000256" key="6">
    <source>
        <dbReference type="RuleBase" id="RU363034"/>
    </source>
</evidence>
<evidence type="ECO:0000259" key="8">
    <source>
        <dbReference type="PROSITE" id="PS50240"/>
    </source>
</evidence>
<feature type="domain" description="Peptidase S1" evidence="8">
    <location>
        <begin position="29"/>
        <end position="254"/>
    </location>
</feature>
<dbReference type="GO" id="GO:0004252">
    <property type="term" value="F:serine-type endopeptidase activity"/>
    <property type="evidence" value="ECO:0007669"/>
    <property type="project" value="InterPro"/>
</dbReference>
<dbReference type="InterPro" id="IPR033116">
    <property type="entry name" value="TRYPSIN_SER"/>
</dbReference>
<dbReference type="InterPro" id="IPR001314">
    <property type="entry name" value="Peptidase_S1A"/>
</dbReference>
<evidence type="ECO:0000256" key="1">
    <source>
        <dbReference type="ARBA" id="ARBA00007664"/>
    </source>
</evidence>
<dbReference type="OrthoDB" id="6755574at2759"/>
<dbReference type="GO" id="GO:0006508">
    <property type="term" value="P:proteolysis"/>
    <property type="evidence" value="ECO:0007669"/>
    <property type="project" value="UniProtKB-KW"/>
</dbReference>
<dbReference type="InterPro" id="IPR050430">
    <property type="entry name" value="Peptidase_S1"/>
</dbReference>
<dbReference type="PANTHER" id="PTHR24276">
    <property type="entry name" value="POLYSERASE-RELATED"/>
    <property type="match status" value="1"/>
</dbReference>
<dbReference type="PANTHER" id="PTHR24276:SF91">
    <property type="entry name" value="AT26814P-RELATED"/>
    <property type="match status" value="1"/>
</dbReference>
<protein>
    <recommendedName>
        <fullName evidence="8">Peptidase S1 domain-containing protein</fullName>
    </recommendedName>
</protein>
<feature type="domain" description="Peptidase S1" evidence="8">
    <location>
        <begin position="267"/>
        <end position="520"/>
    </location>
</feature>
<dbReference type="SMART" id="SM00020">
    <property type="entry name" value="Tryp_SPc"/>
    <property type="match status" value="2"/>
</dbReference>
<keyword evidence="3 6" id="KW-0378">Hydrolase</keyword>
<evidence type="ECO:0000256" key="7">
    <source>
        <dbReference type="SAM" id="SignalP"/>
    </source>
</evidence>
<dbReference type="Gene3D" id="2.40.10.10">
    <property type="entry name" value="Trypsin-like serine proteases"/>
    <property type="match status" value="2"/>
</dbReference>
<keyword evidence="4 6" id="KW-0720">Serine protease</keyword>
<evidence type="ECO:0000313" key="10">
    <source>
        <dbReference type="Proteomes" id="UP000639338"/>
    </source>
</evidence>
<reference evidence="9 10" key="1">
    <citation type="submission" date="2020-08" db="EMBL/GenBank/DDBJ databases">
        <title>Aphidius gifuensis genome sequencing and assembly.</title>
        <authorList>
            <person name="Du Z."/>
        </authorList>
    </citation>
    <scope>NUCLEOTIDE SEQUENCE [LARGE SCALE GENOMIC DNA]</scope>
    <source>
        <strain evidence="9">YNYX2018</strain>
        <tissue evidence="9">Adults</tissue>
    </source>
</reference>
<dbReference type="InterPro" id="IPR001254">
    <property type="entry name" value="Trypsin_dom"/>
</dbReference>
<gene>
    <name evidence="9" type="ORF">HCN44_007444</name>
</gene>
<comment type="caution">
    <text evidence="9">The sequence shown here is derived from an EMBL/GenBank/DDBJ whole genome shotgun (WGS) entry which is preliminary data.</text>
</comment>
<organism evidence="9 10">
    <name type="scientific">Aphidius gifuensis</name>
    <name type="common">Parasitoid wasp</name>
    <dbReference type="NCBI Taxonomy" id="684658"/>
    <lineage>
        <taxon>Eukaryota</taxon>
        <taxon>Metazoa</taxon>
        <taxon>Ecdysozoa</taxon>
        <taxon>Arthropoda</taxon>
        <taxon>Hexapoda</taxon>
        <taxon>Insecta</taxon>
        <taxon>Pterygota</taxon>
        <taxon>Neoptera</taxon>
        <taxon>Endopterygota</taxon>
        <taxon>Hymenoptera</taxon>
        <taxon>Apocrita</taxon>
        <taxon>Ichneumonoidea</taxon>
        <taxon>Braconidae</taxon>
        <taxon>Aphidiinae</taxon>
        <taxon>Aphidius</taxon>
    </lineage>
</organism>
<dbReference type="EMBL" id="JACMRX010000005">
    <property type="protein sequence ID" value="KAF7989134.1"/>
    <property type="molecule type" value="Genomic_DNA"/>
</dbReference>
<dbReference type="FunFam" id="2.40.10.10:FF:000068">
    <property type="entry name" value="transmembrane protease serine 2"/>
    <property type="match status" value="2"/>
</dbReference>
<dbReference type="CDD" id="cd00190">
    <property type="entry name" value="Tryp_SPc"/>
    <property type="match status" value="2"/>
</dbReference>
<dbReference type="InterPro" id="IPR043504">
    <property type="entry name" value="Peptidase_S1_PA_chymotrypsin"/>
</dbReference>
<evidence type="ECO:0000256" key="2">
    <source>
        <dbReference type="ARBA" id="ARBA00022670"/>
    </source>
</evidence>
<dbReference type="AlphaFoldDB" id="A0A835CN48"/>
<keyword evidence="2 6" id="KW-0645">Protease</keyword>
<dbReference type="PROSITE" id="PS00134">
    <property type="entry name" value="TRYPSIN_HIS"/>
    <property type="match status" value="2"/>
</dbReference>
<dbReference type="PRINTS" id="PR00722">
    <property type="entry name" value="CHYMOTRYPSIN"/>
</dbReference>
<proteinExistence type="inferred from homology"/>
<dbReference type="PROSITE" id="PS00135">
    <property type="entry name" value="TRYPSIN_SER"/>
    <property type="match status" value="1"/>
</dbReference>
<comment type="similarity">
    <text evidence="1">Belongs to the peptidase S1 family.</text>
</comment>
<dbReference type="InterPro" id="IPR009003">
    <property type="entry name" value="Peptidase_S1_PA"/>
</dbReference>
<name>A0A835CN48_APHGI</name>
<dbReference type="PROSITE" id="PS50240">
    <property type="entry name" value="TRYPSIN_DOM"/>
    <property type="match status" value="2"/>
</dbReference>
<evidence type="ECO:0000313" key="9">
    <source>
        <dbReference type="EMBL" id="KAF7989134.1"/>
    </source>
</evidence>
<accession>A0A835CN48</accession>
<keyword evidence="7" id="KW-0732">Signal</keyword>
<feature type="chain" id="PRO_5032301730" description="Peptidase S1 domain-containing protein" evidence="7">
    <location>
        <begin position="24"/>
        <end position="524"/>
    </location>
</feature>
<dbReference type="Pfam" id="PF00089">
    <property type="entry name" value="Trypsin"/>
    <property type="match status" value="3"/>
</dbReference>
<evidence type="ECO:0000256" key="4">
    <source>
        <dbReference type="ARBA" id="ARBA00022825"/>
    </source>
</evidence>